<dbReference type="Proteomes" id="UP000002457">
    <property type="component" value="Chromosome"/>
</dbReference>
<dbReference type="HOGENOM" id="CLU_3113110_0_0_2"/>
<name>B8GGL8_METPE</name>
<dbReference type="EMBL" id="CP001338">
    <property type="protein sequence ID" value="ACL16273.1"/>
    <property type="molecule type" value="Genomic_DNA"/>
</dbReference>
<sequence length="50" mass="5950">MGYFFYQKRLIHDKNENSMEDDLLEGVDLAEDEHKALYRLLDDGEIDRST</sequence>
<keyword evidence="2" id="KW-1185">Reference proteome</keyword>
<protein>
    <submittedName>
        <fullName evidence="1">Uncharacterized protein</fullName>
    </submittedName>
</protein>
<dbReference type="KEGG" id="mpl:Mpal_0919"/>
<evidence type="ECO:0000313" key="1">
    <source>
        <dbReference type="EMBL" id="ACL16273.1"/>
    </source>
</evidence>
<dbReference type="AlphaFoldDB" id="B8GGL8"/>
<accession>B8GGL8</accession>
<reference evidence="1 2" key="1">
    <citation type="journal article" date="2015" name="Genome Announc.">
        <title>Complete Genome Sequence of Methanosphaerula palustris E1-9CT, a Hydrogenotrophic Methanogen Isolated from a Minerotrophic Fen Peatland.</title>
        <authorList>
            <person name="Cadillo-Quiroz H."/>
            <person name="Browne P."/>
            <person name="Kyrpides N."/>
            <person name="Woyke T."/>
            <person name="Goodwin L."/>
            <person name="Detter C."/>
            <person name="Yavitt J.B."/>
            <person name="Zinder S.H."/>
        </authorList>
    </citation>
    <scope>NUCLEOTIDE SEQUENCE [LARGE SCALE GENOMIC DNA]</scope>
    <source>
        <strain evidence="2">ATCC BAA-1556 / DSM 19958 / E1-9c</strain>
    </source>
</reference>
<proteinExistence type="predicted"/>
<evidence type="ECO:0000313" key="2">
    <source>
        <dbReference type="Proteomes" id="UP000002457"/>
    </source>
</evidence>
<gene>
    <name evidence="1" type="ordered locus">Mpal_0919</name>
</gene>
<organism evidence="1 2">
    <name type="scientific">Methanosphaerula palustris (strain ATCC BAA-1556 / DSM 19958 / E1-9c)</name>
    <dbReference type="NCBI Taxonomy" id="521011"/>
    <lineage>
        <taxon>Archaea</taxon>
        <taxon>Methanobacteriati</taxon>
        <taxon>Methanobacteriota</taxon>
        <taxon>Stenosarchaea group</taxon>
        <taxon>Methanomicrobia</taxon>
        <taxon>Methanomicrobiales</taxon>
        <taxon>Methanoregulaceae</taxon>
        <taxon>Methanosphaerula</taxon>
    </lineage>
</organism>